<accession>A0A1G8N6B2</accession>
<dbReference type="EMBL" id="FNCG01000031">
    <property type="protein sequence ID" value="SDI75607.1"/>
    <property type="molecule type" value="Genomic_DNA"/>
</dbReference>
<gene>
    <name evidence="1" type="ORF">SAMN05192573_13124</name>
</gene>
<organism evidence="1 2">
    <name type="scientific">Mucilaginibacter gossypii</name>
    <dbReference type="NCBI Taxonomy" id="551996"/>
    <lineage>
        <taxon>Bacteria</taxon>
        <taxon>Pseudomonadati</taxon>
        <taxon>Bacteroidota</taxon>
        <taxon>Sphingobacteriia</taxon>
        <taxon>Sphingobacteriales</taxon>
        <taxon>Sphingobacteriaceae</taxon>
        <taxon>Mucilaginibacter</taxon>
    </lineage>
</organism>
<sequence>MPDWETFGPPFQHRLISTTSIATEVFFDLYFSNSVTYDSADSPLL</sequence>
<dbReference type="STRING" id="551996.SAMN05192573_13124"/>
<reference evidence="2" key="1">
    <citation type="submission" date="2016-10" db="EMBL/GenBank/DDBJ databases">
        <authorList>
            <person name="Varghese N."/>
            <person name="Submissions S."/>
        </authorList>
    </citation>
    <scope>NUCLEOTIDE SEQUENCE [LARGE SCALE GENOMIC DNA]</scope>
    <source>
        <strain evidence="2">Gh-67</strain>
    </source>
</reference>
<dbReference type="AlphaFoldDB" id="A0A1G8N6B2"/>
<evidence type="ECO:0000313" key="2">
    <source>
        <dbReference type="Proteomes" id="UP000199705"/>
    </source>
</evidence>
<name>A0A1G8N6B2_9SPHI</name>
<dbReference type="Proteomes" id="UP000199705">
    <property type="component" value="Unassembled WGS sequence"/>
</dbReference>
<proteinExistence type="predicted"/>
<keyword evidence="2" id="KW-1185">Reference proteome</keyword>
<protein>
    <submittedName>
        <fullName evidence="1">Uncharacterized protein</fullName>
    </submittedName>
</protein>
<evidence type="ECO:0000313" key="1">
    <source>
        <dbReference type="EMBL" id="SDI75607.1"/>
    </source>
</evidence>